<dbReference type="EMBL" id="PKPP01004520">
    <property type="protein sequence ID" value="PWA63962.1"/>
    <property type="molecule type" value="Genomic_DNA"/>
</dbReference>
<evidence type="ECO:0000313" key="3">
    <source>
        <dbReference type="Proteomes" id="UP000245207"/>
    </source>
</evidence>
<reference evidence="2 3" key="1">
    <citation type="journal article" date="2018" name="Mol. Plant">
        <title>The genome of Artemisia annua provides insight into the evolution of Asteraceae family and artemisinin biosynthesis.</title>
        <authorList>
            <person name="Shen Q."/>
            <person name="Zhang L."/>
            <person name="Liao Z."/>
            <person name="Wang S."/>
            <person name="Yan T."/>
            <person name="Shi P."/>
            <person name="Liu M."/>
            <person name="Fu X."/>
            <person name="Pan Q."/>
            <person name="Wang Y."/>
            <person name="Lv Z."/>
            <person name="Lu X."/>
            <person name="Zhang F."/>
            <person name="Jiang W."/>
            <person name="Ma Y."/>
            <person name="Chen M."/>
            <person name="Hao X."/>
            <person name="Li L."/>
            <person name="Tang Y."/>
            <person name="Lv G."/>
            <person name="Zhou Y."/>
            <person name="Sun X."/>
            <person name="Brodelius P.E."/>
            <person name="Rose J.K.C."/>
            <person name="Tang K."/>
        </authorList>
    </citation>
    <scope>NUCLEOTIDE SEQUENCE [LARGE SCALE GENOMIC DNA]</scope>
    <source>
        <strain evidence="3">cv. Huhao1</strain>
        <tissue evidence="2">Leaf</tissue>
    </source>
</reference>
<protein>
    <submittedName>
        <fullName evidence="2">Uncharacterized protein</fullName>
    </submittedName>
</protein>
<accession>A0A2U1MRV2</accession>
<feature type="compositionally biased region" description="Basic and acidic residues" evidence="1">
    <location>
        <begin position="33"/>
        <end position="43"/>
    </location>
</feature>
<proteinExistence type="predicted"/>
<evidence type="ECO:0000313" key="2">
    <source>
        <dbReference type="EMBL" id="PWA63962.1"/>
    </source>
</evidence>
<gene>
    <name evidence="2" type="ORF">CTI12_AA341260</name>
</gene>
<dbReference type="Proteomes" id="UP000245207">
    <property type="component" value="Unassembled WGS sequence"/>
</dbReference>
<comment type="caution">
    <text evidence="2">The sequence shown here is derived from an EMBL/GenBank/DDBJ whole genome shotgun (WGS) entry which is preliminary data.</text>
</comment>
<feature type="compositionally biased region" description="Polar residues" evidence="1">
    <location>
        <begin position="46"/>
        <end position="66"/>
    </location>
</feature>
<organism evidence="2 3">
    <name type="scientific">Artemisia annua</name>
    <name type="common">Sweet wormwood</name>
    <dbReference type="NCBI Taxonomy" id="35608"/>
    <lineage>
        <taxon>Eukaryota</taxon>
        <taxon>Viridiplantae</taxon>
        <taxon>Streptophyta</taxon>
        <taxon>Embryophyta</taxon>
        <taxon>Tracheophyta</taxon>
        <taxon>Spermatophyta</taxon>
        <taxon>Magnoliopsida</taxon>
        <taxon>eudicotyledons</taxon>
        <taxon>Gunneridae</taxon>
        <taxon>Pentapetalae</taxon>
        <taxon>asterids</taxon>
        <taxon>campanulids</taxon>
        <taxon>Asterales</taxon>
        <taxon>Asteraceae</taxon>
        <taxon>Asteroideae</taxon>
        <taxon>Anthemideae</taxon>
        <taxon>Artemisiinae</taxon>
        <taxon>Artemisia</taxon>
    </lineage>
</organism>
<feature type="region of interest" description="Disordered" evidence="1">
    <location>
        <begin position="1"/>
        <end position="80"/>
    </location>
</feature>
<sequence length="80" mass="8441">MSFFNGIDDSSSGGESPMSRIPPPPPMPPFKMPDWKFPVEGDYVRVQSTLNSDCESPNGDGSQSPLSAMASPGPGLLSEP</sequence>
<feature type="compositionally biased region" description="Pro residues" evidence="1">
    <location>
        <begin position="20"/>
        <end position="31"/>
    </location>
</feature>
<evidence type="ECO:0000256" key="1">
    <source>
        <dbReference type="SAM" id="MobiDB-lite"/>
    </source>
</evidence>
<dbReference type="AlphaFoldDB" id="A0A2U1MRV2"/>
<name>A0A2U1MRV2_ARTAN</name>
<keyword evidence="3" id="KW-1185">Reference proteome</keyword>
<dbReference type="OrthoDB" id="787201at2759"/>
<dbReference type="STRING" id="35608.A0A2U1MRV2"/>